<evidence type="ECO:0000313" key="4">
    <source>
        <dbReference type="Proteomes" id="UP001058533"/>
    </source>
</evidence>
<reference evidence="3" key="1">
    <citation type="submission" date="2022-07" db="EMBL/GenBank/DDBJ databases">
        <title>Sphingomonas sp. nov., a novel bacterium isolated from the north slope of the Mount Everest.</title>
        <authorList>
            <person name="Cui X."/>
            <person name="Liu Y."/>
        </authorList>
    </citation>
    <scope>NUCLEOTIDE SEQUENCE</scope>
    <source>
        <strain evidence="3">S5-59</strain>
    </source>
</reference>
<proteinExistence type="predicted"/>
<dbReference type="Gene3D" id="3.30.70.270">
    <property type="match status" value="1"/>
</dbReference>
<dbReference type="RefSeq" id="WP_256507106.1">
    <property type="nucleotide sequence ID" value="NZ_CP101740.1"/>
</dbReference>
<dbReference type="Gene3D" id="3.30.450.40">
    <property type="match status" value="1"/>
</dbReference>
<dbReference type="PROSITE" id="PS50887">
    <property type="entry name" value="GGDEF"/>
    <property type="match status" value="1"/>
</dbReference>
<dbReference type="InterPro" id="IPR029016">
    <property type="entry name" value="GAF-like_dom_sf"/>
</dbReference>
<dbReference type="InterPro" id="IPR003018">
    <property type="entry name" value="GAF"/>
</dbReference>
<dbReference type="InterPro" id="IPR035919">
    <property type="entry name" value="EAL_sf"/>
</dbReference>
<dbReference type="SMART" id="SM00065">
    <property type="entry name" value="GAF"/>
    <property type="match status" value="1"/>
</dbReference>
<dbReference type="SUPFAM" id="SSF141868">
    <property type="entry name" value="EAL domain-like"/>
    <property type="match status" value="1"/>
</dbReference>
<dbReference type="InterPro" id="IPR029787">
    <property type="entry name" value="Nucleotide_cyclase"/>
</dbReference>
<dbReference type="InterPro" id="IPR000160">
    <property type="entry name" value="GGDEF_dom"/>
</dbReference>
<name>A0ABY5L8G1_9SPHN</name>
<protein>
    <submittedName>
        <fullName evidence="3">GGDEF domain-containing protein</fullName>
    </submittedName>
</protein>
<evidence type="ECO:0000259" key="2">
    <source>
        <dbReference type="PROSITE" id="PS50887"/>
    </source>
</evidence>
<accession>A0ABY5L8G1</accession>
<dbReference type="PANTHER" id="PTHR33121">
    <property type="entry name" value="CYCLIC DI-GMP PHOSPHODIESTERASE PDEF"/>
    <property type="match status" value="1"/>
</dbReference>
<dbReference type="SMART" id="SM00052">
    <property type="entry name" value="EAL"/>
    <property type="match status" value="1"/>
</dbReference>
<dbReference type="NCBIfam" id="TIGR00254">
    <property type="entry name" value="GGDEF"/>
    <property type="match status" value="1"/>
</dbReference>
<dbReference type="Pfam" id="PF00990">
    <property type="entry name" value="GGDEF"/>
    <property type="match status" value="1"/>
</dbReference>
<evidence type="ECO:0000259" key="1">
    <source>
        <dbReference type="PROSITE" id="PS50883"/>
    </source>
</evidence>
<sequence>MSRLCIEAEKASPGAICSILSIDPLGLLRPLAAPGLPPCLAAALDGLAIGPDSGCCGSAVYWRQEVVVTDIEHDACWAQHKHLVLPLGLRACWSSPILGASGMPVGVFAFYFKQPRGPSAAERRIVRQVLQICQITLDRHRRSEEQQRRTLVDELTGMPNRLAFEAALAELPVDDPGSWAILMVDVDNLKIVNDTFGNRTGDHLLKIVAERVSLAVTSEPIFRIGGDEFVVLLRSPALLYDLEQTAERILSAISQPTECGDDTVVPRATIGGAALSIDEPAAERVRQNAAFALYHAKETGRGGFVRYWPGLGTQMNRRLGHLKDVDLALREGRIDAFYQPIFLLGTREVVGLEALCRMRIGNEIVSAASFQEATKDAHISAALTARMVDIVAKDVRSWLDLGIPFQHVGINVSSADMHSGGLAQLISTAFDRYRVPLSHIILEVTETVYMNDDDDFVQKSIEVLRAEGLKVALDDFGTGYASLTHLLSVPVDIIKIDKSFVDRLAVNDASAIIIQGLIGIAKGLGIRVVAEGVETQGQAEHLAAIGCKLGQGYLLSRAVDRHATTRLLLDHAQARAA</sequence>
<feature type="domain" description="GGDEF" evidence="2">
    <location>
        <begin position="177"/>
        <end position="309"/>
    </location>
</feature>
<gene>
    <name evidence="3" type="ORF">NMP03_03255</name>
</gene>
<dbReference type="PROSITE" id="PS50883">
    <property type="entry name" value="EAL"/>
    <property type="match status" value="1"/>
</dbReference>
<keyword evidence="4" id="KW-1185">Reference proteome</keyword>
<dbReference type="CDD" id="cd01949">
    <property type="entry name" value="GGDEF"/>
    <property type="match status" value="1"/>
</dbReference>
<dbReference type="CDD" id="cd01948">
    <property type="entry name" value="EAL"/>
    <property type="match status" value="1"/>
</dbReference>
<feature type="domain" description="EAL" evidence="1">
    <location>
        <begin position="318"/>
        <end position="572"/>
    </location>
</feature>
<dbReference type="Gene3D" id="3.20.20.450">
    <property type="entry name" value="EAL domain"/>
    <property type="match status" value="1"/>
</dbReference>
<dbReference type="SMART" id="SM00267">
    <property type="entry name" value="GGDEF"/>
    <property type="match status" value="1"/>
</dbReference>
<dbReference type="InterPro" id="IPR043128">
    <property type="entry name" value="Rev_trsase/Diguanyl_cyclase"/>
</dbReference>
<dbReference type="PANTHER" id="PTHR33121:SF79">
    <property type="entry name" value="CYCLIC DI-GMP PHOSPHODIESTERASE PDED-RELATED"/>
    <property type="match status" value="1"/>
</dbReference>
<dbReference type="Pfam" id="PF00563">
    <property type="entry name" value="EAL"/>
    <property type="match status" value="1"/>
</dbReference>
<dbReference type="SUPFAM" id="SSF55073">
    <property type="entry name" value="Nucleotide cyclase"/>
    <property type="match status" value="1"/>
</dbReference>
<dbReference type="InterPro" id="IPR050706">
    <property type="entry name" value="Cyclic-di-GMP_PDE-like"/>
</dbReference>
<evidence type="ECO:0000313" key="3">
    <source>
        <dbReference type="EMBL" id="UUL83263.1"/>
    </source>
</evidence>
<dbReference type="Proteomes" id="UP001058533">
    <property type="component" value="Chromosome"/>
</dbReference>
<dbReference type="InterPro" id="IPR001633">
    <property type="entry name" value="EAL_dom"/>
</dbReference>
<dbReference type="Pfam" id="PF13185">
    <property type="entry name" value="GAF_2"/>
    <property type="match status" value="1"/>
</dbReference>
<dbReference type="EMBL" id="CP101740">
    <property type="protein sequence ID" value="UUL83263.1"/>
    <property type="molecule type" value="Genomic_DNA"/>
</dbReference>
<organism evidence="3 4">
    <name type="scientific">Sphingomonas qomolangmaensis</name>
    <dbReference type="NCBI Taxonomy" id="2918765"/>
    <lineage>
        <taxon>Bacteria</taxon>
        <taxon>Pseudomonadati</taxon>
        <taxon>Pseudomonadota</taxon>
        <taxon>Alphaproteobacteria</taxon>
        <taxon>Sphingomonadales</taxon>
        <taxon>Sphingomonadaceae</taxon>
        <taxon>Sphingomonas</taxon>
    </lineage>
</organism>
<dbReference type="SUPFAM" id="SSF55781">
    <property type="entry name" value="GAF domain-like"/>
    <property type="match status" value="1"/>
</dbReference>